<dbReference type="RefSeq" id="WP_267282926.1">
    <property type="nucleotide sequence ID" value="NZ_JAOVZV010000025.1"/>
</dbReference>
<reference evidence="2" key="1">
    <citation type="submission" date="2022-10" db="EMBL/GenBank/DDBJ databases">
        <title>Chryseobacterium sp. nov., a novel bacterial species.</title>
        <authorList>
            <person name="Cao Y."/>
        </authorList>
    </citation>
    <scope>NUCLEOTIDE SEQUENCE</scope>
    <source>
        <strain evidence="2">KC 927</strain>
    </source>
</reference>
<accession>A0ABT3Y940</accession>
<comment type="caution">
    <text evidence="2">The sequence shown here is derived from an EMBL/GenBank/DDBJ whole genome shotgun (WGS) entry which is preliminary data.</text>
</comment>
<sequence>MKRKLSNIFIVSAILTTIGFLMDGDIKEPSMVMRFTEYFAMMSILFLVISTLYFTTNSVNKKLQKIRS</sequence>
<evidence type="ECO:0000256" key="1">
    <source>
        <dbReference type="SAM" id="Phobius"/>
    </source>
</evidence>
<proteinExistence type="predicted"/>
<organism evidence="2 3">
    <name type="scientific">Chryseobacterium luquanense</name>
    <dbReference type="NCBI Taxonomy" id="2983766"/>
    <lineage>
        <taxon>Bacteria</taxon>
        <taxon>Pseudomonadati</taxon>
        <taxon>Bacteroidota</taxon>
        <taxon>Flavobacteriia</taxon>
        <taxon>Flavobacteriales</taxon>
        <taxon>Weeksellaceae</taxon>
        <taxon>Chryseobacterium group</taxon>
        <taxon>Chryseobacterium</taxon>
    </lineage>
</organism>
<evidence type="ECO:0000313" key="3">
    <source>
        <dbReference type="Proteomes" id="UP001070176"/>
    </source>
</evidence>
<name>A0ABT3Y940_9FLAO</name>
<keyword evidence="1" id="KW-0472">Membrane</keyword>
<feature type="transmembrane region" description="Helical" evidence="1">
    <location>
        <begin position="7"/>
        <end position="26"/>
    </location>
</feature>
<dbReference type="Proteomes" id="UP001070176">
    <property type="component" value="Unassembled WGS sequence"/>
</dbReference>
<dbReference type="EMBL" id="JAOVZV010000025">
    <property type="protein sequence ID" value="MCX8534486.1"/>
    <property type="molecule type" value="Genomic_DNA"/>
</dbReference>
<keyword evidence="3" id="KW-1185">Reference proteome</keyword>
<feature type="transmembrane region" description="Helical" evidence="1">
    <location>
        <begin position="38"/>
        <end position="59"/>
    </location>
</feature>
<keyword evidence="1" id="KW-0812">Transmembrane</keyword>
<protein>
    <submittedName>
        <fullName evidence="2">Uncharacterized protein</fullName>
    </submittedName>
</protein>
<gene>
    <name evidence="2" type="ORF">OEA66_19230</name>
</gene>
<keyword evidence="1" id="KW-1133">Transmembrane helix</keyword>
<evidence type="ECO:0000313" key="2">
    <source>
        <dbReference type="EMBL" id="MCX8534486.1"/>
    </source>
</evidence>